<reference evidence="11 12" key="1">
    <citation type="journal article" date="2009" name="Nature">
        <title>Evolution of pathogenicity and sexual reproduction in eight Candida genomes.</title>
        <authorList>
            <person name="Butler G."/>
            <person name="Rasmussen M.D."/>
            <person name="Lin M.F."/>
            <person name="Santos M.A."/>
            <person name="Sakthikumar S."/>
            <person name="Munro C.A."/>
            <person name="Rheinbay E."/>
            <person name="Grabherr M."/>
            <person name="Forche A."/>
            <person name="Reedy J.L."/>
            <person name="Agrafioti I."/>
            <person name="Arnaud M.B."/>
            <person name="Bates S."/>
            <person name="Brown A.J."/>
            <person name="Brunke S."/>
            <person name="Costanzo M.C."/>
            <person name="Fitzpatrick D.A."/>
            <person name="de Groot P.W."/>
            <person name="Harris D."/>
            <person name="Hoyer L.L."/>
            <person name="Hube B."/>
            <person name="Klis F.M."/>
            <person name="Kodira C."/>
            <person name="Lennard N."/>
            <person name="Logue M.E."/>
            <person name="Martin R."/>
            <person name="Neiman A.M."/>
            <person name="Nikolaou E."/>
            <person name="Quail M.A."/>
            <person name="Quinn J."/>
            <person name="Santos M.C."/>
            <person name="Schmitzberger F.F."/>
            <person name="Sherlock G."/>
            <person name="Shah P."/>
            <person name="Silverstein K.A."/>
            <person name="Skrzypek M.S."/>
            <person name="Soll D."/>
            <person name="Staggs R."/>
            <person name="Stansfield I."/>
            <person name="Stumpf M.P."/>
            <person name="Sudbery P.E."/>
            <person name="Srikantha T."/>
            <person name="Zeng Q."/>
            <person name="Berman J."/>
            <person name="Berriman M."/>
            <person name="Heitman J."/>
            <person name="Gow N.A."/>
            <person name="Lorenz M.C."/>
            <person name="Birren B.W."/>
            <person name="Kellis M."/>
            <person name="Cuomo C.A."/>
        </authorList>
    </citation>
    <scope>NUCLEOTIDE SEQUENCE [LARGE SCALE GENOMIC DNA]</scope>
    <source>
        <strain evidence="12">ATCC 6260 / CBS 566 / DSM 6381 / JCM 1539 / NBRC 10279 / NRRL Y-324</strain>
    </source>
</reference>
<dbReference type="CDD" id="cd11712">
    <property type="entry name" value="GINS_A_psf2"/>
    <property type="match status" value="1"/>
</dbReference>
<dbReference type="FunCoup" id="A5DA89">
    <property type="interactions" value="689"/>
</dbReference>
<dbReference type="STRING" id="294746.A5DA89"/>
<evidence type="ECO:0000256" key="8">
    <source>
        <dbReference type="SAM" id="MobiDB-lite"/>
    </source>
</evidence>
<dbReference type="Proteomes" id="UP000001997">
    <property type="component" value="Unassembled WGS sequence"/>
</dbReference>
<dbReference type="OrthoDB" id="1938138at2759"/>
<dbReference type="GO" id="GO:0033260">
    <property type="term" value="P:nuclear DNA replication"/>
    <property type="evidence" value="ECO:0007669"/>
    <property type="project" value="EnsemblFungi"/>
</dbReference>
<evidence type="ECO:0000256" key="4">
    <source>
        <dbReference type="ARBA" id="ARBA00013969"/>
    </source>
</evidence>
<proteinExistence type="inferred from homology"/>
<dbReference type="Gene3D" id="1.20.58.1020">
    <property type="match status" value="1"/>
</dbReference>
<comment type="subcellular location">
    <subcellularLocation>
        <location evidence="1">Nucleus</location>
    </subcellularLocation>
</comment>
<keyword evidence="7" id="KW-0539">Nucleus</keyword>
<dbReference type="PANTHER" id="PTHR12772:SF0">
    <property type="entry name" value="DNA REPLICATION COMPLEX GINS PROTEIN PSF2"/>
    <property type="match status" value="1"/>
</dbReference>
<evidence type="ECO:0000313" key="12">
    <source>
        <dbReference type="Proteomes" id="UP000001997"/>
    </source>
</evidence>
<evidence type="ECO:0000256" key="7">
    <source>
        <dbReference type="ARBA" id="ARBA00023242"/>
    </source>
</evidence>
<dbReference type="GO" id="GO:0071162">
    <property type="term" value="C:CMG complex"/>
    <property type="evidence" value="ECO:0007669"/>
    <property type="project" value="EnsemblFungi"/>
</dbReference>
<sequence>MRREQVPLWVALILKFQDKCNIVPPDWLNLAFLKARYEEEVRRPQQFSDLPWNWIATSKIFLARAADDLQDPTHELRSVIQDLREIRLAKAQKGLNELNESNIRLDGLSLIEINEMRPFVLKVMNKLRQLHDTKATEGEMNNDDDGQYSDVES</sequence>
<dbReference type="KEGG" id="pgu:PGUG_00194"/>
<dbReference type="OMA" id="NWIATSK"/>
<dbReference type="GO" id="GO:0000811">
    <property type="term" value="C:GINS complex"/>
    <property type="evidence" value="ECO:0007669"/>
    <property type="project" value="EnsemblFungi"/>
</dbReference>
<evidence type="ECO:0000256" key="6">
    <source>
        <dbReference type="ARBA" id="ARBA00022705"/>
    </source>
</evidence>
<dbReference type="VEuPathDB" id="FungiDB:PGUG_00194"/>
<dbReference type="SUPFAM" id="SSF158573">
    <property type="entry name" value="GINS helical bundle-like"/>
    <property type="match status" value="1"/>
</dbReference>
<dbReference type="eggNOG" id="KOG4071">
    <property type="taxonomic scope" value="Eukaryota"/>
</dbReference>
<name>A5DA89_PICGU</name>
<feature type="domain" description="GINS subunit" evidence="9">
    <location>
        <begin position="27"/>
        <end position="130"/>
    </location>
</feature>
<keyword evidence="12" id="KW-1185">Reference proteome</keyword>
<evidence type="ECO:0000259" key="9">
    <source>
        <dbReference type="Pfam" id="PF05916"/>
    </source>
</evidence>
<dbReference type="InterPro" id="IPR007257">
    <property type="entry name" value="GINS_Psf2"/>
</dbReference>
<keyword evidence="6" id="KW-0235">DNA replication</keyword>
<dbReference type="HOGENOM" id="CLU_078274_1_1_1"/>
<organism evidence="11 12">
    <name type="scientific">Meyerozyma guilliermondii (strain ATCC 6260 / CBS 566 / DSM 6381 / JCM 1539 / NBRC 10279 / NRRL Y-324)</name>
    <name type="common">Yeast</name>
    <name type="synonym">Candida guilliermondii</name>
    <dbReference type="NCBI Taxonomy" id="294746"/>
    <lineage>
        <taxon>Eukaryota</taxon>
        <taxon>Fungi</taxon>
        <taxon>Dikarya</taxon>
        <taxon>Ascomycota</taxon>
        <taxon>Saccharomycotina</taxon>
        <taxon>Pichiomycetes</taxon>
        <taxon>Debaryomycetaceae</taxon>
        <taxon>Meyerozyma</taxon>
    </lineage>
</organism>
<dbReference type="InterPro" id="IPR036224">
    <property type="entry name" value="GINS_bundle-like_dom_sf"/>
</dbReference>
<evidence type="ECO:0000256" key="5">
    <source>
        <dbReference type="ARBA" id="ARBA00015139"/>
    </source>
</evidence>
<evidence type="ECO:0000256" key="1">
    <source>
        <dbReference type="ARBA" id="ARBA00004123"/>
    </source>
</evidence>
<dbReference type="GO" id="GO:0043596">
    <property type="term" value="C:nuclear replication fork"/>
    <property type="evidence" value="ECO:0007669"/>
    <property type="project" value="EnsemblFungi"/>
</dbReference>
<dbReference type="FunFam" id="1.20.58.1020:FF:000001">
    <property type="entry name" value="DNA replication complex GINS protein PSF2"/>
    <property type="match status" value="1"/>
</dbReference>
<gene>
    <name evidence="11" type="ORF">PGUG_00194</name>
</gene>
<dbReference type="Gene3D" id="3.40.5.50">
    <property type="match status" value="1"/>
</dbReference>
<dbReference type="EMBL" id="CH408155">
    <property type="protein sequence ID" value="EDK36096.2"/>
    <property type="molecule type" value="Genomic_DNA"/>
</dbReference>
<dbReference type="InterPro" id="IPR056784">
    <property type="entry name" value="PSF2_N"/>
</dbReference>
<dbReference type="GO" id="GO:0000785">
    <property type="term" value="C:chromatin"/>
    <property type="evidence" value="ECO:0007669"/>
    <property type="project" value="EnsemblFungi"/>
</dbReference>
<dbReference type="GeneID" id="5129554"/>
<feature type="domain" description="DNA replication complex GINS protein PSF2 N-terminal" evidence="10">
    <location>
        <begin position="2"/>
        <end position="23"/>
    </location>
</feature>
<comment type="similarity">
    <text evidence="2">Belongs to the GINS2/PSF2 family.</text>
</comment>
<dbReference type="RefSeq" id="XP_001486817.2">
    <property type="nucleotide sequence ID" value="XM_001486767.1"/>
</dbReference>
<evidence type="ECO:0000313" key="11">
    <source>
        <dbReference type="EMBL" id="EDK36096.2"/>
    </source>
</evidence>
<feature type="compositionally biased region" description="Acidic residues" evidence="8">
    <location>
        <begin position="140"/>
        <end position="153"/>
    </location>
</feature>
<protein>
    <recommendedName>
        <fullName evidence="5">DNA replication complex GINS protein PSF2</fullName>
    </recommendedName>
    <alternativeName>
        <fullName evidence="4">DNA replication complex GINS protein psf2</fullName>
    </alternativeName>
</protein>
<dbReference type="GO" id="GO:0000727">
    <property type="term" value="P:double-strand break repair via break-induced replication"/>
    <property type="evidence" value="ECO:0007669"/>
    <property type="project" value="EnsemblFungi"/>
</dbReference>
<evidence type="ECO:0000259" key="10">
    <source>
        <dbReference type="Pfam" id="PF25005"/>
    </source>
</evidence>
<dbReference type="PANTHER" id="PTHR12772">
    <property type="entry name" value="DNA REPLICATION COMPLEX GINS PROTEIN PSF2"/>
    <property type="match status" value="1"/>
</dbReference>
<evidence type="ECO:0000256" key="2">
    <source>
        <dbReference type="ARBA" id="ARBA00010565"/>
    </source>
</evidence>
<dbReference type="InterPro" id="IPR021151">
    <property type="entry name" value="GINS_A"/>
</dbReference>
<feature type="region of interest" description="Disordered" evidence="8">
    <location>
        <begin position="134"/>
        <end position="153"/>
    </location>
</feature>
<comment type="subunit">
    <text evidence="3">Component of the GINS complex which is a heterotetramer of SLD5, PSF1, PSF2 and PSF3.</text>
</comment>
<accession>A5DA89</accession>
<evidence type="ECO:0000256" key="3">
    <source>
        <dbReference type="ARBA" id="ARBA00011352"/>
    </source>
</evidence>
<dbReference type="Pfam" id="PF25005">
    <property type="entry name" value="PSF2_N"/>
    <property type="match status" value="1"/>
</dbReference>
<dbReference type="PIRSF" id="PIRSF028998">
    <property type="entry name" value="GINS_Psf2_subgr"/>
    <property type="match status" value="1"/>
</dbReference>
<dbReference type="Pfam" id="PF05916">
    <property type="entry name" value="Sld5"/>
    <property type="match status" value="1"/>
</dbReference>
<dbReference type="AlphaFoldDB" id="A5DA89"/>
<dbReference type="InParanoid" id="A5DA89"/>